<dbReference type="AlphaFoldDB" id="A0A1M6P6M2"/>
<feature type="domain" description="DUF3857" evidence="1">
    <location>
        <begin position="72"/>
        <end position="218"/>
    </location>
</feature>
<dbReference type="RefSeq" id="WP_073121662.1">
    <property type="nucleotide sequence ID" value="NZ_FRAA01000002.1"/>
</dbReference>
<dbReference type="Gene3D" id="2.60.120.1130">
    <property type="match status" value="1"/>
</dbReference>
<gene>
    <name evidence="2" type="ORF">SAMN04488028_102569</name>
</gene>
<accession>A0A1M6P6M2</accession>
<evidence type="ECO:0000313" key="2">
    <source>
        <dbReference type="EMBL" id="SHK03611.1"/>
    </source>
</evidence>
<name>A0A1M6P6M2_REIAG</name>
<protein>
    <recommendedName>
        <fullName evidence="1">DUF3857 domain-containing protein</fullName>
    </recommendedName>
</protein>
<dbReference type="Proteomes" id="UP000184474">
    <property type="component" value="Unassembled WGS sequence"/>
</dbReference>
<dbReference type="Gene3D" id="3.10.620.30">
    <property type="match status" value="1"/>
</dbReference>
<organism evidence="2 3">
    <name type="scientific">Reichenbachiella agariperforans</name>
    <dbReference type="NCBI Taxonomy" id="156994"/>
    <lineage>
        <taxon>Bacteria</taxon>
        <taxon>Pseudomonadati</taxon>
        <taxon>Bacteroidota</taxon>
        <taxon>Cytophagia</taxon>
        <taxon>Cytophagales</taxon>
        <taxon>Reichenbachiellaceae</taxon>
        <taxon>Reichenbachiella</taxon>
    </lineage>
</organism>
<sequence>MANYISILLLISTFFIFNPSFAQKTPVKFGKISEEELAMTHYALDSSASAVVLCDYGQSYMDYGTDQFQVIHERTTRIKILTKDGYDYANHSFQLYKQSSAKETYSQLKGYTYNLEDGSIVKTKLEKESIFEEEIDENHDKIKITMPAVKVGSVIEFTYRITSDFLFNFQGWQFQYFIPVAWSEYRAKFIDYYKYQKDFQGYLPAYINESSSGNQTFSVRIDSKLTPGVNGGRTSSSTKSYDVRYNEERIVMKDVPAFIKEPNLTTPNDFISMINYELELVDFPGSIAKRYRGTWESLNNEMLEHDYFGDRTKGAILLSKRVVTENTNETDSDSEKLAKIYRLITNQMTWNGISSKYARESEQNIFESGKGSSADINFLLINFLNRADIKAEPVLVSTRSHGMVKEYNATTSQFNYVICKALVDDKYILLDATEKYLPIGVLPTRCINGRGYTISKDNPGWIDLHSEESDASKITGNIILREDGMIEGRLNKAYGGYNALSKRKSYFYDGDEKFKTDIIEKSNWEIDSLSISNTNDISQDFIEVIQFNKKAEADAMGNMIYFNPIITGRLEKNIYHLQERTYPVSYPSLVQEDYYVSFEIPQGYTMEEIPESFNLMMPNRAASFTYKIIPQGQKFVVFTRFKINKTLFVQDEYPYLKEFYAQMIAKLNEQIVLKKA</sequence>
<dbReference type="Gene3D" id="2.60.40.3140">
    <property type="match status" value="1"/>
</dbReference>
<proteinExistence type="predicted"/>
<dbReference type="Pfam" id="PF12969">
    <property type="entry name" value="DUF3857"/>
    <property type="match status" value="1"/>
</dbReference>
<evidence type="ECO:0000313" key="3">
    <source>
        <dbReference type="Proteomes" id="UP000184474"/>
    </source>
</evidence>
<evidence type="ECO:0000259" key="1">
    <source>
        <dbReference type="Pfam" id="PF12969"/>
    </source>
</evidence>
<keyword evidence="3" id="KW-1185">Reference proteome</keyword>
<dbReference type="EMBL" id="FRAA01000002">
    <property type="protein sequence ID" value="SHK03611.1"/>
    <property type="molecule type" value="Genomic_DNA"/>
</dbReference>
<reference evidence="3" key="1">
    <citation type="submission" date="2016-11" db="EMBL/GenBank/DDBJ databases">
        <authorList>
            <person name="Varghese N."/>
            <person name="Submissions S."/>
        </authorList>
    </citation>
    <scope>NUCLEOTIDE SEQUENCE [LARGE SCALE GENOMIC DNA]</scope>
    <source>
        <strain evidence="3">DSM 26134</strain>
    </source>
</reference>
<dbReference type="InterPro" id="IPR024618">
    <property type="entry name" value="DUF3857"/>
</dbReference>
<dbReference type="STRING" id="156994.SAMN04488028_102569"/>